<dbReference type="AlphaFoldDB" id="A0A8H4UDE4"/>
<name>A0A8H4UDE4_9HYPO</name>
<comment type="caution">
    <text evidence="1">The sequence shown here is derived from an EMBL/GenBank/DDBJ whole genome shotgun (WGS) entry which is preliminary data.</text>
</comment>
<organism evidence="1 2">
    <name type="scientific">Fusarium zealandicum</name>
    <dbReference type="NCBI Taxonomy" id="1053134"/>
    <lineage>
        <taxon>Eukaryota</taxon>
        <taxon>Fungi</taxon>
        <taxon>Dikarya</taxon>
        <taxon>Ascomycota</taxon>
        <taxon>Pezizomycotina</taxon>
        <taxon>Sordariomycetes</taxon>
        <taxon>Hypocreomycetidae</taxon>
        <taxon>Hypocreales</taxon>
        <taxon>Nectriaceae</taxon>
        <taxon>Fusarium</taxon>
        <taxon>Fusarium staphyleae species complex</taxon>
    </lineage>
</organism>
<keyword evidence="2" id="KW-1185">Reference proteome</keyword>
<accession>A0A8H4UDE4</accession>
<proteinExistence type="predicted"/>
<sequence>MRPSSELPNKWSRSLDAAQLNQTMENQTRAEASEAMREGKGRILCRTEAVLTQSIGILAPIYNVCGVDCEPAAESRRTV</sequence>
<evidence type="ECO:0000313" key="2">
    <source>
        <dbReference type="Proteomes" id="UP000635477"/>
    </source>
</evidence>
<dbReference type="Proteomes" id="UP000635477">
    <property type="component" value="Unassembled WGS sequence"/>
</dbReference>
<protein>
    <submittedName>
        <fullName evidence="1">Uncharacterized protein</fullName>
    </submittedName>
</protein>
<dbReference type="EMBL" id="JABEYC010000752">
    <property type="protein sequence ID" value="KAF4974443.1"/>
    <property type="molecule type" value="Genomic_DNA"/>
</dbReference>
<gene>
    <name evidence="1" type="ORF">FZEAL_8652</name>
</gene>
<reference evidence="1" key="2">
    <citation type="submission" date="2020-05" db="EMBL/GenBank/DDBJ databases">
        <authorList>
            <person name="Kim H.-S."/>
            <person name="Proctor R.H."/>
            <person name="Brown D.W."/>
        </authorList>
    </citation>
    <scope>NUCLEOTIDE SEQUENCE</scope>
    <source>
        <strain evidence="1">NRRL 22465</strain>
    </source>
</reference>
<evidence type="ECO:0000313" key="1">
    <source>
        <dbReference type="EMBL" id="KAF4974443.1"/>
    </source>
</evidence>
<reference evidence="1" key="1">
    <citation type="journal article" date="2020" name="BMC Genomics">
        <title>Correction to: Identification and distribution of gene clusters required for synthesis of sphingolipid metabolism inhibitors in diverse species of the filamentous fungus Fusarium.</title>
        <authorList>
            <person name="Kim H.S."/>
            <person name="Lohmar J.M."/>
            <person name="Busman M."/>
            <person name="Brown D.W."/>
            <person name="Naumann T.A."/>
            <person name="Divon H.H."/>
            <person name="Lysoe E."/>
            <person name="Uhlig S."/>
            <person name="Proctor R.H."/>
        </authorList>
    </citation>
    <scope>NUCLEOTIDE SEQUENCE</scope>
    <source>
        <strain evidence="1">NRRL 22465</strain>
    </source>
</reference>